<evidence type="ECO:0008006" key="3">
    <source>
        <dbReference type="Google" id="ProtNLM"/>
    </source>
</evidence>
<protein>
    <recommendedName>
        <fullName evidence="3">SnoaL-like domain-containing protein</fullName>
    </recommendedName>
</protein>
<dbReference type="OrthoDB" id="4802566at2759"/>
<reference evidence="1" key="1">
    <citation type="journal article" date="2021" name="Nat. Commun.">
        <title>Genetic determinants of endophytism in the Arabidopsis root mycobiome.</title>
        <authorList>
            <person name="Mesny F."/>
            <person name="Miyauchi S."/>
            <person name="Thiergart T."/>
            <person name="Pickel B."/>
            <person name="Atanasova L."/>
            <person name="Karlsson M."/>
            <person name="Huettel B."/>
            <person name="Barry K.W."/>
            <person name="Haridas S."/>
            <person name="Chen C."/>
            <person name="Bauer D."/>
            <person name="Andreopoulos W."/>
            <person name="Pangilinan J."/>
            <person name="LaButti K."/>
            <person name="Riley R."/>
            <person name="Lipzen A."/>
            <person name="Clum A."/>
            <person name="Drula E."/>
            <person name="Henrissat B."/>
            <person name="Kohler A."/>
            <person name="Grigoriev I.V."/>
            <person name="Martin F.M."/>
            <person name="Hacquard S."/>
        </authorList>
    </citation>
    <scope>NUCLEOTIDE SEQUENCE</scope>
    <source>
        <strain evidence="1">MPI-CAGE-CH-0235</strain>
    </source>
</reference>
<keyword evidence="2" id="KW-1185">Reference proteome</keyword>
<dbReference type="InterPro" id="IPR032710">
    <property type="entry name" value="NTF2-like_dom_sf"/>
</dbReference>
<sequence>MDKSYHSPPPTHISAMDESPGAVYPDIADISHATPTAVEFFRHYFEAKSRHDADTWMLDFDTSKITYIDTVLGLSLGPATFEATTRAIMASWAGDAKSYPLRIIGDDESAVLFFEDTPEMFGTELRGVAAVDMENGKVIRQVDYWDGRRSPLAATRAPGSQHPTDFGESAVQQARSPNAVLQGVVKKLHAALSKGDSSAAAVLFSVDAVWEDRTTRTLIEGRPAIERYLARACSNLPYGIGSTIRHMVGGVQGGGYEWVGGPDAPARHGMTAFKLNESQQVIFINSVWDASYASDKAMMELALLAIEP</sequence>
<proteinExistence type="predicted"/>
<name>A0A8K0T4C8_9HYPO</name>
<dbReference type="AlphaFoldDB" id="A0A8K0T4C8"/>
<evidence type="ECO:0000313" key="2">
    <source>
        <dbReference type="Proteomes" id="UP000813444"/>
    </source>
</evidence>
<organism evidence="1 2">
    <name type="scientific">Stachybotrys elegans</name>
    <dbReference type="NCBI Taxonomy" id="80388"/>
    <lineage>
        <taxon>Eukaryota</taxon>
        <taxon>Fungi</taxon>
        <taxon>Dikarya</taxon>
        <taxon>Ascomycota</taxon>
        <taxon>Pezizomycotina</taxon>
        <taxon>Sordariomycetes</taxon>
        <taxon>Hypocreomycetidae</taxon>
        <taxon>Hypocreales</taxon>
        <taxon>Stachybotryaceae</taxon>
        <taxon>Stachybotrys</taxon>
    </lineage>
</organism>
<dbReference type="Gene3D" id="3.10.450.50">
    <property type="match status" value="2"/>
</dbReference>
<dbReference type="EMBL" id="JAGPNK010000001">
    <property type="protein sequence ID" value="KAH7329613.1"/>
    <property type="molecule type" value="Genomic_DNA"/>
</dbReference>
<comment type="caution">
    <text evidence="1">The sequence shown here is derived from an EMBL/GenBank/DDBJ whole genome shotgun (WGS) entry which is preliminary data.</text>
</comment>
<gene>
    <name evidence="1" type="ORF">B0I35DRAFT_507857</name>
</gene>
<dbReference type="Proteomes" id="UP000813444">
    <property type="component" value="Unassembled WGS sequence"/>
</dbReference>
<accession>A0A8K0T4C8</accession>
<dbReference type="SUPFAM" id="SSF54427">
    <property type="entry name" value="NTF2-like"/>
    <property type="match status" value="2"/>
</dbReference>
<evidence type="ECO:0000313" key="1">
    <source>
        <dbReference type="EMBL" id="KAH7329613.1"/>
    </source>
</evidence>